<evidence type="ECO:0000313" key="2">
    <source>
        <dbReference type="Proteomes" id="UP000010716"/>
    </source>
</evidence>
<dbReference type="AlphaFoldDB" id="F5LB62"/>
<dbReference type="Proteomes" id="UP000010716">
    <property type="component" value="Unassembled WGS sequence"/>
</dbReference>
<feature type="non-terminal residue" evidence="1">
    <location>
        <position position="1"/>
    </location>
</feature>
<comment type="caution">
    <text evidence="1">The sequence shown here is derived from an EMBL/GenBank/DDBJ whole genome shotgun (WGS) entry which is preliminary data.</text>
</comment>
<accession>F5LB62</accession>
<sequence>TKPHAQRNWRSVRDRDAFTLAISKLHVAIDYVCGIRLFVFERVIDVLTFLKHFVVDETDATERFGKQLFLFLCWVQTEFVGFVGHIHITRP</sequence>
<proteinExistence type="predicted"/>
<gene>
    <name evidence="1" type="ORF">CathTA2_0051</name>
</gene>
<name>F5LB62_CALTT</name>
<dbReference type="EMBL" id="AFCE01000207">
    <property type="protein sequence ID" value="EGL81422.1"/>
    <property type="molecule type" value="Genomic_DNA"/>
</dbReference>
<evidence type="ECO:0000313" key="1">
    <source>
        <dbReference type="EMBL" id="EGL81422.1"/>
    </source>
</evidence>
<organism evidence="1 2">
    <name type="scientific">Caldalkalibacillus thermarum (strain TA2.A1)</name>
    <dbReference type="NCBI Taxonomy" id="986075"/>
    <lineage>
        <taxon>Bacteria</taxon>
        <taxon>Bacillati</taxon>
        <taxon>Bacillota</taxon>
        <taxon>Bacilli</taxon>
        <taxon>Bacillales</taxon>
        <taxon>Bacillaceae</taxon>
        <taxon>Caldalkalibacillus</taxon>
    </lineage>
</organism>
<reference evidence="1 2" key="1">
    <citation type="journal article" date="2011" name="J. Bacteriol.">
        <title>Draft genome sequence of the thermoalkaliphilic Caldalkalibacillus thermarum strain TA2.A1.</title>
        <authorList>
            <person name="Kalamorz F."/>
            <person name="Keis S."/>
            <person name="McMillan D.G."/>
            <person name="Olsson K."/>
            <person name="Stanton J.A."/>
            <person name="Stockwell P."/>
            <person name="Black M.A."/>
            <person name="Klingeman D.M."/>
            <person name="Land M.L."/>
            <person name="Han C.S."/>
            <person name="Martin S.L."/>
            <person name="Becher S.A."/>
            <person name="Peddie C.J."/>
            <person name="Morgan H.W."/>
            <person name="Matthies D."/>
            <person name="Preiss L."/>
            <person name="Meier T."/>
            <person name="Brown S.D."/>
            <person name="Cook G.M."/>
        </authorList>
    </citation>
    <scope>NUCLEOTIDE SEQUENCE [LARGE SCALE GENOMIC DNA]</scope>
    <source>
        <strain evidence="1 2">TA2.A1</strain>
    </source>
</reference>
<protein>
    <submittedName>
        <fullName evidence="1">Uncharacterized protein</fullName>
    </submittedName>
</protein>